<keyword evidence="1" id="KW-0472">Membrane</keyword>
<dbReference type="AlphaFoldDB" id="A0AAD4LLG3"/>
<dbReference type="GO" id="GO:0005739">
    <property type="term" value="C:mitochondrion"/>
    <property type="evidence" value="ECO:0007669"/>
    <property type="project" value="InterPro"/>
</dbReference>
<dbReference type="PANTHER" id="PTHR12840">
    <property type="entry name" value="NADH-UBIQUINONE OXIDOREDUCTASE ASHI SUBUNIT"/>
    <property type="match status" value="1"/>
</dbReference>
<evidence type="ECO:0000313" key="3">
    <source>
        <dbReference type="Proteomes" id="UP001201163"/>
    </source>
</evidence>
<dbReference type="InterPro" id="IPR008699">
    <property type="entry name" value="NDUFB8"/>
</dbReference>
<keyword evidence="3" id="KW-1185">Reference proteome</keyword>
<dbReference type="PANTHER" id="PTHR12840:SF1">
    <property type="entry name" value="NADH DEHYDROGENASE [UBIQUINONE] 1 BETA SUBCOMPLEX SUBUNIT 8, MITOCHONDRIAL"/>
    <property type="match status" value="1"/>
</dbReference>
<sequence length="150" mass="17057">MSLRAVGARLAFRTRTPTISWTRTYSAFTQKEVDPQLNGYPQLPSESRQSLPPHGWWDTQMRRNYGDTMHEREEQYSMWGPDTPHVAPATALNHFAIAVSGFVAFGFLCNFVLTPDRPAVPRQYPFNGLVRELGGIEENKANVETLEEDD</sequence>
<evidence type="ECO:0000256" key="1">
    <source>
        <dbReference type="SAM" id="Phobius"/>
    </source>
</evidence>
<reference evidence="2" key="1">
    <citation type="submission" date="2022-01" db="EMBL/GenBank/DDBJ databases">
        <title>Comparative genomics reveals a dynamic genome evolution in the ectomycorrhizal milk-cap (Lactarius) mushrooms.</title>
        <authorList>
            <consortium name="DOE Joint Genome Institute"/>
            <person name="Lebreton A."/>
            <person name="Tang N."/>
            <person name="Kuo A."/>
            <person name="LaButti K."/>
            <person name="Drula E."/>
            <person name="Barry K."/>
            <person name="Clum A."/>
            <person name="Lipzen A."/>
            <person name="Mousain D."/>
            <person name="Ng V."/>
            <person name="Wang R."/>
            <person name="Wang X."/>
            <person name="Dai Y."/>
            <person name="Henrissat B."/>
            <person name="Grigoriev I.V."/>
            <person name="Guerin-Laguette A."/>
            <person name="Yu F."/>
            <person name="Martin F.M."/>
        </authorList>
    </citation>
    <scope>NUCLEOTIDE SEQUENCE</scope>
    <source>
        <strain evidence="2">QP</strain>
    </source>
</reference>
<dbReference type="Proteomes" id="UP001201163">
    <property type="component" value="Unassembled WGS sequence"/>
</dbReference>
<keyword evidence="1" id="KW-1133">Transmembrane helix</keyword>
<dbReference type="EMBL" id="JAKELL010000013">
    <property type="protein sequence ID" value="KAH8994896.1"/>
    <property type="molecule type" value="Genomic_DNA"/>
</dbReference>
<name>A0AAD4LLG3_9AGAM</name>
<evidence type="ECO:0000313" key="2">
    <source>
        <dbReference type="EMBL" id="KAH8994896.1"/>
    </source>
</evidence>
<protein>
    <submittedName>
        <fullName evidence="2">Uncharacterized protein</fullName>
    </submittedName>
</protein>
<feature type="transmembrane region" description="Helical" evidence="1">
    <location>
        <begin position="91"/>
        <end position="113"/>
    </location>
</feature>
<dbReference type="Pfam" id="PF05821">
    <property type="entry name" value="NDUF_B8"/>
    <property type="match status" value="1"/>
</dbReference>
<keyword evidence="1" id="KW-0812">Transmembrane</keyword>
<accession>A0AAD4LLG3</accession>
<proteinExistence type="predicted"/>
<comment type="caution">
    <text evidence="2">The sequence shown here is derived from an EMBL/GenBank/DDBJ whole genome shotgun (WGS) entry which is preliminary data.</text>
</comment>
<organism evidence="2 3">
    <name type="scientific">Lactarius akahatsu</name>
    <dbReference type="NCBI Taxonomy" id="416441"/>
    <lineage>
        <taxon>Eukaryota</taxon>
        <taxon>Fungi</taxon>
        <taxon>Dikarya</taxon>
        <taxon>Basidiomycota</taxon>
        <taxon>Agaricomycotina</taxon>
        <taxon>Agaricomycetes</taxon>
        <taxon>Russulales</taxon>
        <taxon>Russulaceae</taxon>
        <taxon>Lactarius</taxon>
    </lineage>
</organism>
<gene>
    <name evidence="2" type="ORF">EDB92DRAFT_1848055</name>
</gene>